<feature type="region of interest" description="Disordered" evidence="1">
    <location>
        <begin position="552"/>
        <end position="582"/>
    </location>
</feature>
<feature type="region of interest" description="Disordered" evidence="1">
    <location>
        <begin position="193"/>
        <end position="232"/>
    </location>
</feature>
<proteinExistence type="predicted"/>
<dbReference type="AlphaFoldDB" id="A0A6L2MGN9"/>
<gene>
    <name evidence="2" type="ORF">Tci_044617</name>
</gene>
<evidence type="ECO:0000256" key="1">
    <source>
        <dbReference type="SAM" id="MobiDB-lite"/>
    </source>
</evidence>
<sequence length="769" mass="86492">MATPICNDLVFEVNNDGVTGDGMASVDVGGTEEGVAEDVVQMMVLMWVVEKRLILMRRGNGIVIEDNHNPSLMDESESKTESDFGIDNPNHVDAGMDYNMYFDSESDYSDRSVDYLSDGEEEVIQLREQKSKAKTLPKNTPITEQVAECGESSIILSPKLKTMPDRPRKKRIRAIHDTNSSYRISRTGTEMTCQNYGEKGHNKARRKKEKVVNPPPPQPLAKKGRPKKTSVEEPHIMDVSDISAFMNVADVEGSNTPEVKVNNVGHVRGSSVMDVRVSGKDNIVQTRREKRVMFIDVGESSVAKVGGSCGDKVVQKRVKVTREIGGLNNSRVKLVQTRGEELAEYINSPSWNYLTFYEDDEEHSVQYKEYLEESPDAIAPILSTKEPKYSLSMGYKHLNTTPKTESNEIIKSGVEELVPIPNEYEVTSEDKRECDVLVCGDSSTFDVCNDHSEILSHSNNDDILSNDDVFEDIEYVEATPLDPELVSLEEENDVYQEEEEFNLDDIQDVILREKLLSINLLNANIESLNDNPTPDHMLNSSTSIPIFEESNNSLDNSSPEFETFSDHTKETRSGNTTTHDNNSLPEYDSFCFEIKPDQERLTSIVKNNISDDSSNDSLLEEVNLFLASDNLIPSGIKNFGYDSEGDICFLEELLIDDSIPFPKNELSDFDHDNSLFPRPPLKPPNVEFDFEPNSGEVISAVMINDELNEDECFDPGVEINVFANVEDDDYFPFIFFIRIFLPYLIYPEVSPFLLSAESEDTIFDPGISV</sequence>
<comment type="caution">
    <text evidence="2">The sequence shown here is derived from an EMBL/GenBank/DDBJ whole genome shotgun (WGS) entry which is preliminary data.</text>
</comment>
<dbReference type="EMBL" id="BKCJ010006532">
    <property type="protein sequence ID" value="GEU72639.1"/>
    <property type="molecule type" value="Genomic_DNA"/>
</dbReference>
<protein>
    <submittedName>
        <fullName evidence="2">Multidrug resistance-associated protein 5</fullName>
    </submittedName>
</protein>
<reference evidence="2" key="1">
    <citation type="journal article" date="2019" name="Sci. Rep.">
        <title>Draft genome of Tanacetum cinerariifolium, the natural source of mosquito coil.</title>
        <authorList>
            <person name="Yamashiro T."/>
            <person name="Shiraishi A."/>
            <person name="Satake H."/>
            <person name="Nakayama K."/>
        </authorList>
    </citation>
    <scope>NUCLEOTIDE SEQUENCE</scope>
</reference>
<organism evidence="2">
    <name type="scientific">Tanacetum cinerariifolium</name>
    <name type="common">Dalmatian daisy</name>
    <name type="synonym">Chrysanthemum cinerariifolium</name>
    <dbReference type="NCBI Taxonomy" id="118510"/>
    <lineage>
        <taxon>Eukaryota</taxon>
        <taxon>Viridiplantae</taxon>
        <taxon>Streptophyta</taxon>
        <taxon>Embryophyta</taxon>
        <taxon>Tracheophyta</taxon>
        <taxon>Spermatophyta</taxon>
        <taxon>Magnoliopsida</taxon>
        <taxon>eudicotyledons</taxon>
        <taxon>Gunneridae</taxon>
        <taxon>Pentapetalae</taxon>
        <taxon>asterids</taxon>
        <taxon>campanulids</taxon>
        <taxon>Asterales</taxon>
        <taxon>Asteraceae</taxon>
        <taxon>Asteroideae</taxon>
        <taxon>Anthemideae</taxon>
        <taxon>Anthemidinae</taxon>
        <taxon>Tanacetum</taxon>
    </lineage>
</organism>
<feature type="compositionally biased region" description="Polar residues" evidence="1">
    <location>
        <begin position="573"/>
        <end position="582"/>
    </location>
</feature>
<accession>A0A6L2MGN9</accession>
<evidence type="ECO:0000313" key="2">
    <source>
        <dbReference type="EMBL" id="GEU72639.1"/>
    </source>
</evidence>
<name>A0A6L2MGN9_TANCI</name>